<dbReference type="AlphaFoldDB" id="A0AAE3G389"/>
<keyword evidence="3 6" id="KW-0812">Transmembrane</keyword>
<protein>
    <submittedName>
        <fullName evidence="8">RDD family membrane protein YckC</fullName>
    </submittedName>
</protein>
<sequence>MSREEIPDGAPGGVFRRLSAMVYDGLLLLAVLIAGSFLFLPLTGGEAVDGPMRLAFQAYVVLLIVGFFGYFWMRGGQTLGLWTWKLRLQRHDGGRIGMNDVMLRIMVGVLTLGPIALISVPFHPRRLSLTDMLSTTLVVRHRTRDVV</sequence>
<evidence type="ECO:0000313" key="9">
    <source>
        <dbReference type="Proteomes" id="UP001205843"/>
    </source>
</evidence>
<evidence type="ECO:0000259" key="7">
    <source>
        <dbReference type="Pfam" id="PF06271"/>
    </source>
</evidence>
<dbReference type="InterPro" id="IPR010432">
    <property type="entry name" value="RDD"/>
</dbReference>
<feature type="transmembrane region" description="Helical" evidence="6">
    <location>
        <begin position="101"/>
        <end position="122"/>
    </location>
</feature>
<keyword evidence="5 6" id="KW-0472">Membrane</keyword>
<dbReference type="RefSeq" id="WP_253477742.1">
    <property type="nucleotide sequence ID" value="NZ_JALJXV010000004.1"/>
</dbReference>
<dbReference type="Pfam" id="PF06271">
    <property type="entry name" value="RDD"/>
    <property type="match status" value="1"/>
</dbReference>
<keyword evidence="4 6" id="KW-1133">Transmembrane helix</keyword>
<organism evidence="8 9">
    <name type="scientific">Natronocella acetinitrilica</name>
    <dbReference type="NCBI Taxonomy" id="414046"/>
    <lineage>
        <taxon>Bacteria</taxon>
        <taxon>Pseudomonadati</taxon>
        <taxon>Pseudomonadota</taxon>
        <taxon>Gammaproteobacteria</taxon>
        <taxon>Chromatiales</taxon>
        <taxon>Ectothiorhodospiraceae</taxon>
        <taxon>Natronocella</taxon>
    </lineage>
</organism>
<feature type="transmembrane region" description="Helical" evidence="6">
    <location>
        <begin position="20"/>
        <end position="42"/>
    </location>
</feature>
<accession>A0AAE3G389</accession>
<dbReference type="GO" id="GO:0005886">
    <property type="term" value="C:plasma membrane"/>
    <property type="evidence" value="ECO:0007669"/>
    <property type="project" value="UniProtKB-SubCell"/>
</dbReference>
<evidence type="ECO:0000256" key="4">
    <source>
        <dbReference type="ARBA" id="ARBA00022989"/>
    </source>
</evidence>
<evidence type="ECO:0000256" key="5">
    <source>
        <dbReference type="ARBA" id="ARBA00023136"/>
    </source>
</evidence>
<comment type="caution">
    <text evidence="8">The sequence shown here is derived from an EMBL/GenBank/DDBJ whole genome shotgun (WGS) entry which is preliminary data.</text>
</comment>
<keyword evidence="2" id="KW-1003">Cell membrane</keyword>
<dbReference type="Proteomes" id="UP001205843">
    <property type="component" value="Unassembled WGS sequence"/>
</dbReference>
<name>A0AAE3G389_9GAMM</name>
<feature type="transmembrane region" description="Helical" evidence="6">
    <location>
        <begin position="54"/>
        <end position="73"/>
    </location>
</feature>
<keyword evidence="9" id="KW-1185">Reference proteome</keyword>
<dbReference type="PANTHER" id="PTHR36115">
    <property type="entry name" value="PROLINE-RICH ANTIGEN HOMOLOG-RELATED"/>
    <property type="match status" value="1"/>
</dbReference>
<evidence type="ECO:0000313" key="8">
    <source>
        <dbReference type="EMBL" id="MCP1675000.1"/>
    </source>
</evidence>
<evidence type="ECO:0000256" key="6">
    <source>
        <dbReference type="SAM" id="Phobius"/>
    </source>
</evidence>
<dbReference type="InterPro" id="IPR051791">
    <property type="entry name" value="Pra-immunoreactive"/>
</dbReference>
<comment type="subcellular location">
    <subcellularLocation>
        <location evidence="1">Cell membrane</location>
        <topology evidence="1">Multi-pass membrane protein</topology>
    </subcellularLocation>
</comment>
<dbReference type="PANTHER" id="PTHR36115:SF10">
    <property type="entry name" value="RDD DOMAIN-CONTAINING PROTEIN"/>
    <property type="match status" value="1"/>
</dbReference>
<gene>
    <name evidence="8" type="ORF">J2T57_002138</name>
</gene>
<proteinExistence type="predicted"/>
<feature type="domain" description="RDD" evidence="7">
    <location>
        <begin position="12"/>
        <end position="134"/>
    </location>
</feature>
<evidence type="ECO:0000256" key="2">
    <source>
        <dbReference type="ARBA" id="ARBA00022475"/>
    </source>
</evidence>
<evidence type="ECO:0000256" key="3">
    <source>
        <dbReference type="ARBA" id="ARBA00022692"/>
    </source>
</evidence>
<evidence type="ECO:0000256" key="1">
    <source>
        <dbReference type="ARBA" id="ARBA00004651"/>
    </source>
</evidence>
<reference evidence="8" key="1">
    <citation type="submission" date="2022-03" db="EMBL/GenBank/DDBJ databases">
        <title>Genomic Encyclopedia of Type Strains, Phase III (KMG-III): the genomes of soil and plant-associated and newly described type strains.</title>
        <authorList>
            <person name="Whitman W."/>
        </authorList>
    </citation>
    <scope>NUCLEOTIDE SEQUENCE</scope>
    <source>
        <strain evidence="8">ANL 6-2</strain>
    </source>
</reference>
<dbReference type="EMBL" id="JALJXV010000004">
    <property type="protein sequence ID" value="MCP1675000.1"/>
    <property type="molecule type" value="Genomic_DNA"/>
</dbReference>